<keyword evidence="3" id="KW-1185">Reference proteome</keyword>
<dbReference type="EMBL" id="JBHTAA010000005">
    <property type="protein sequence ID" value="MFC7203624.1"/>
    <property type="molecule type" value="Genomic_DNA"/>
</dbReference>
<gene>
    <name evidence="2" type="ORF">ACFQJC_08865</name>
</gene>
<comment type="caution">
    <text evidence="2">The sequence shown here is derived from an EMBL/GenBank/DDBJ whole genome shotgun (WGS) entry which is preliminary data.</text>
</comment>
<reference evidence="2 3" key="1">
    <citation type="journal article" date="2019" name="Int. J. Syst. Evol. Microbiol.">
        <title>The Global Catalogue of Microorganisms (GCM) 10K type strain sequencing project: providing services to taxonomists for standard genome sequencing and annotation.</title>
        <authorList>
            <consortium name="The Broad Institute Genomics Platform"/>
            <consortium name="The Broad Institute Genome Sequencing Center for Infectious Disease"/>
            <person name="Wu L."/>
            <person name="Ma J."/>
        </authorList>
    </citation>
    <scope>NUCLEOTIDE SEQUENCE [LARGE SCALE GENOMIC DNA]</scope>
    <source>
        <strain evidence="2 3">DSM 29988</strain>
    </source>
</reference>
<dbReference type="RefSeq" id="WP_390222962.1">
    <property type="nucleotide sequence ID" value="NZ_JBHTAA010000005.1"/>
</dbReference>
<sequence>MGLISSLPSRPLKAPELSSLNRADAFELVVSVESEEPARSLLFATETWVKGALFDEDEGWTVVETVELGDELQRVDGLQACEEAIVAARDEGESN</sequence>
<dbReference type="Proteomes" id="UP001596481">
    <property type="component" value="Unassembled WGS sequence"/>
</dbReference>
<organism evidence="2 3">
    <name type="scientific">Haloferax namakaokahaiae</name>
    <dbReference type="NCBI Taxonomy" id="1748331"/>
    <lineage>
        <taxon>Archaea</taxon>
        <taxon>Methanobacteriati</taxon>
        <taxon>Methanobacteriota</taxon>
        <taxon>Stenosarchaea group</taxon>
        <taxon>Halobacteria</taxon>
        <taxon>Halobacteriales</taxon>
        <taxon>Haloferacaceae</taxon>
        <taxon>Haloferax</taxon>
    </lineage>
</organism>
<evidence type="ECO:0000313" key="2">
    <source>
        <dbReference type="EMBL" id="MFC7203624.1"/>
    </source>
</evidence>
<proteinExistence type="predicted"/>
<dbReference type="AlphaFoldDB" id="A0ABD5ZES0"/>
<name>A0ABD5ZES0_9EURY</name>
<dbReference type="Pfam" id="PF25912">
    <property type="entry name" value="DUF7964"/>
    <property type="match status" value="1"/>
</dbReference>
<evidence type="ECO:0000313" key="3">
    <source>
        <dbReference type="Proteomes" id="UP001596481"/>
    </source>
</evidence>
<feature type="domain" description="DUF7964" evidence="1">
    <location>
        <begin position="3"/>
        <end position="87"/>
    </location>
</feature>
<accession>A0ABD5ZES0</accession>
<evidence type="ECO:0000259" key="1">
    <source>
        <dbReference type="Pfam" id="PF25912"/>
    </source>
</evidence>
<dbReference type="InterPro" id="IPR058270">
    <property type="entry name" value="DUF7964"/>
</dbReference>
<protein>
    <recommendedName>
        <fullName evidence="1">DUF7964 domain-containing protein</fullName>
    </recommendedName>
</protein>